<name>A0ABW5GRE4_9PSEU</name>
<dbReference type="RefSeq" id="WP_345400243.1">
    <property type="nucleotide sequence ID" value="NZ_BAABHG010000011.1"/>
</dbReference>
<protein>
    <recommendedName>
        <fullName evidence="4">PPE family domain-containing protein</fullName>
    </recommendedName>
</protein>
<evidence type="ECO:0000313" key="3">
    <source>
        <dbReference type="Proteomes" id="UP001597419"/>
    </source>
</evidence>
<feature type="compositionally biased region" description="Pro residues" evidence="1">
    <location>
        <begin position="264"/>
        <end position="274"/>
    </location>
</feature>
<proteinExistence type="predicted"/>
<evidence type="ECO:0000313" key="2">
    <source>
        <dbReference type="EMBL" id="MFD2463455.1"/>
    </source>
</evidence>
<dbReference type="EMBL" id="JBHUKU010000021">
    <property type="protein sequence ID" value="MFD2463455.1"/>
    <property type="molecule type" value="Genomic_DNA"/>
</dbReference>
<organism evidence="2 3">
    <name type="scientific">Amycolatopsis samaneae</name>
    <dbReference type="NCBI Taxonomy" id="664691"/>
    <lineage>
        <taxon>Bacteria</taxon>
        <taxon>Bacillati</taxon>
        <taxon>Actinomycetota</taxon>
        <taxon>Actinomycetes</taxon>
        <taxon>Pseudonocardiales</taxon>
        <taxon>Pseudonocardiaceae</taxon>
        <taxon>Amycolatopsis</taxon>
    </lineage>
</organism>
<sequence>MVQSKDVPTGDDYGSWTWKQIKAAVNGGSEEHGGEAARTANADPRSFFDAGNKFARLARVFELCRDTVQVHAKAIAGPDGPWKGPAAEGFRNAMDYYGKVFDAHVERVNKPPFGGTGSLPLSIVDAGNKLNAAQYQLEAIDQWYAVQAVKLGAPKMANGLIQVSAKPEVVKMLDQDMRRVIKELAGEYAVKVRDFDAPVPKSPDEVKPPPGGGPDGITPPRFPLPGGGGSPGNFPGTGPVPFPGGDGQGGPSPYPGADGSGGPGPYPGGVPAPLSPGDLGLKPDPYDPGTGLAGAAPATYPGGGVTPPPGAGLTPYLPGGGGPGGGVGLVPYSGGMPGGLAPYAGGKPGSPYPGGKSSGGGLAPYPGGGAMPRGGGSGAGGVKPYGAGGASLSGSGVKPYGAGAAGAAGGAGQGGTTGAGTGKGGSLPGGMPMGAGAPGAAGQGERERERTTWLVEDEDVWGANPDAPPGVIGRLG</sequence>
<reference evidence="3" key="1">
    <citation type="journal article" date="2019" name="Int. J. Syst. Evol. Microbiol.">
        <title>The Global Catalogue of Microorganisms (GCM) 10K type strain sequencing project: providing services to taxonomists for standard genome sequencing and annotation.</title>
        <authorList>
            <consortium name="The Broad Institute Genomics Platform"/>
            <consortium name="The Broad Institute Genome Sequencing Center for Infectious Disease"/>
            <person name="Wu L."/>
            <person name="Ma J."/>
        </authorList>
    </citation>
    <scope>NUCLEOTIDE SEQUENCE [LARGE SCALE GENOMIC DNA]</scope>
    <source>
        <strain evidence="3">CGMCC 4.7643</strain>
    </source>
</reference>
<comment type="caution">
    <text evidence="2">The sequence shown here is derived from an EMBL/GenBank/DDBJ whole genome shotgun (WGS) entry which is preliminary data.</text>
</comment>
<feature type="compositionally biased region" description="Gly residues" evidence="1">
    <location>
        <begin position="405"/>
        <end position="442"/>
    </location>
</feature>
<feature type="compositionally biased region" description="Basic and acidic residues" evidence="1">
    <location>
        <begin position="195"/>
        <end position="207"/>
    </location>
</feature>
<feature type="region of interest" description="Disordered" evidence="1">
    <location>
        <begin position="195"/>
        <end position="307"/>
    </location>
</feature>
<evidence type="ECO:0000256" key="1">
    <source>
        <dbReference type="SAM" id="MobiDB-lite"/>
    </source>
</evidence>
<feature type="region of interest" description="Disordered" evidence="1">
    <location>
        <begin position="405"/>
        <end position="450"/>
    </location>
</feature>
<gene>
    <name evidence="2" type="ORF">ACFSYJ_32920</name>
</gene>
<keyword evidence="3" id="KW-1185">Reference proteome</keyword>
<dbReference type="Proteomes" id="UP001597419">
    <property type="component" value="Unassembled WGS sequence"/>
</dbReference>
<evidence type="ECO:0008006" key="4">
    <source>
        <dbReference type="Google" id="ProtNLM"/>
    </source>
</evidence>
<accession>A0ABW5GRE4</accession>
<feature type="compositionally biased region" description="Low complexity" evidence="1">
    <location>
        <begin position="288"/>
        <end position="300"/>
    </location>
</feature>